<accession>A0A263D0M0</accession>
<comment type="caution">
    <text evidence="2">The sequence shown here is derived from an EMBL/GenBank/DDBJ whole genome shotgun (WGS) entry which is preliminary data.</text>
</comment>
<dbReference type="AlphaFoldDB" id="A0A263D0M0"/>
<name>A0A263D0M0_9PSEU</name>
<organism evidence="2 3">
    <name type="scientific">Amycolatopsis antarctica</name>
    <dbReference type="NCBI Taxonomy" id="1854586"/>
    <lineage>
        <taxon>Bacteria</taxon>
        <taxon>Bacillati</taxon>
        <taxon>Actinomycetota</taxon>
        <taxon>Actinomycetes</taxon>
        <taxon>Pseudonocardiales</taxon>
        <taxon>Pseudonocardiaceae</taxon>
        <taxon>Amycolatopsis</taxon>
    </lineage>
</organism>
<reference evidence="2 3" key="1">
    <citation type="submission" date="2017-07" db="EMBL/GenBank/DDBJ databases">
        <title>Amycolatopsis antarcticus sp. nov., isolated from the surface of an Antarcticus brown macroalga.</title>
        <authorList>
            <person name="Wang J."/>
            <person name="Leiva S."/>
            <person name="Huang J."/>
            <person name="Huang Y."/>
        </authorList>
    </citation>
    <scope>NUCLEOTIDE SEQUENCE [LARGE SCALE GENOMIC DNA]</scope>
    <source>
        <strain evidence="2 3">AU-G6</strain>
    </source>
</reference>
<evidence type="ECO:0000256" key="1">
    <source>
        <dbReference type="SAM" id="SignalP"/>
    </source>
</evidence>
<evidence type="ECO:0008006" key="4">
    <source>
        <dbReference type="Google" id="ProtNLM"/>
    </source>
</evidence>
<protein>
    <recommendedName>
        <fullName evidence="4">Glucosaminidase</fullName>
    </recommendedName>
</protein>
<keyword evidence="1" id="KW-0732">Signal</keyword>
<dbReference type="InParanoid" id="A0A263D0M0"/>
<proteinExistence type="predicted"/>
<feature type="chain" id="PRO_5038772711" description="Glucosaminidase" evidence="1">
    <location>
        <begin position="26"/>
        <end position="175"/>
    </location>
</feature>
<keyword evidence="3" id="KW-1185">Reference proteome</keyword>
<gene>
    <name evidence="2" type="ORF">CFN78_22340</name>
</gene>
<sequence length="175" mass="18627">MSRSRLAASTLVAAAALTVAGGNVAAAEQPAGPPPVDVANAQWLNAACEVPAKRDLDVTKKIYAIGEKRKVSAKVMLSAFEAGWVESHMNNLNCGDSDSVGVFQQRPSQGWCDDPADCRDVDHATNAYFDQAIPNSSNNPGYTAGELAQSVQRSAYPDRYDEQEAKAKSLLAEVK</sequence>
<dbReference type="Proteomes" id="UP000242444">
    <property type="component" value="Unassembled WGS sequence"/>
</dbReference>
<evidence type="ECO:0000313" key="2">
    <source>
        <dbReference type="EMBL" id="OZM70905.1"/>
    </source>
</evidence>
<dbReference type="EMBL" id="NKYE01000016">
    <property type="protein sequence ID" value="OZM70905.1"/>
    <property type="molecule type" value="Genomic_DNA"/>
</dbReference>
<feature type="signal peptide" evidence="1">
    <location>
        <begin position="1"/>
        <end position="25"/>
    </location>
</feature>
<dbReference type="RefSeq" id="WP_094864843.1">
    <property type="nucleotide sequence ID" value="NZ_NKYE01000016.1"/>
</dbReference>
<dbReference type="OrthoDB" id="7671932at2"/>
<evidence type="ECO:0000313" key="3">
    <source>
        <dbReference type="Proteomes" id="UP000242444"/>
    </source>
</evidence>